<gene>
    <name evidence="1" type="ORF">A4X03_0g4045</name>
</gene>
<evidence type="ECO:0000313" key="2">
    <source>
        <dbReference type="Proteomes" id="UP000077671"/>
    </source>
</evidence>
<organism evidence="1 2">
    <name type="scientific">Tilletia caries</name>
    <name type="common">wheat bunt fungus</name>
    <dbReference type="NCBI Taxonomy" id="13290"/>
    <lineage>
        <taxon>Eukaryota</taxon>
        <taxon>Fungi</taxon>
        <taxon>Dikarya</taxon>
        <taxon>Basidiomycota</taxon>
        <taxon>Ustilaginomycotina</taxon>
        <taxon>Exobasidiomycetes</taxon>
        <taxon>Tilletiales</taxon>
        <taxon>Tilletiaceae</taxon>
        <taxon>Tilletia</taxon>
    </lineage>
</organism>
<reference evidence="1" key="1">
    <citation type="submission" date="2016-04" db="EMBL/GenBank/DDBJ databases">
        <authorList>
            <person name="Nguyen H.D."/>
            <person name="Kesanakurti P."/>
            <person name="Cullis J."/>
            <person name="Levesque C.A."/>
            <person name="Hambleton S."/>
        </authorList>
    </citation>
    <scope>NUCLEOTIDE SEQUENCE</scope>
    <source>
        <strain evidence="1">DAOMC 238032</strain>
    </source>
</reference>
<dbReference type="Proteomes" id="UP000077671">
    <property type="component" value="Unassembled WGS sequence"/>
</dbReference>
<dbReference type="AlphaFoldDB" id="A0A177UQH7"/>
<sequence>MSLSQTSDSSASHPTRAQDQFDLVRRLGDIVLKKQVAKRKEISVQVEALSTKLASDTEMLCLEAKQQADKLRSNHLHTMQVLKESLATQLDRLLDCLETIQDNSATAEATILASGGAGSVAAAASAEVTNLDMDELICRAETLTQGESHLLSIPVALRGHAKADTLLC</sequence>
<accession>A0A177UQH7</accession>
<dbReference type="EMBL" id="LWDD02000513">
    <property type="protein sequence ID" value="KAE8259624.1"/>
    <property type="molecule type" value="Genomic_DNA"/>
</dbReference>
<comment type="caution">
    <text evidence="1">The sequence shown here is derived from an EMBL/GenBank/DDBJ whole genome shotgun (WGS) entry which is preliminary data.</text>
</comment>
<evidence type="ECO:0000313" key="1">
    <source>
        <dbReference type="EMBL" id="KAE8259624.1"/>
    </source>
</evidence>
<name>A0A177UQH7_9BASI</name>
<reference evidence="1" key="2">
    <citation type="journal article" date="2019" name="IMA Fungus">
        <title>Genome sequencing and comparison of five Tilletia species to identify candidate genes for the detection of regulated species infecting wheat.</title>
        <authorList>
            <person name="Nguyen H.D.T."/>
            <person name="Sultana T."/>
            <person name="Kesanakurti P."/>
            <person name="Hambleton S."/>
        </authorList>
    </citation>
    <scope>NUCLEOTIDE SEQUENCE</scope>
    <source>
        <strain evidence="1">DAOMC 238032</strain>
    </source>
</reference>
<proteinExistence type="predicted"/>
<protein>
    <submittedName>
        <fullName evidence="1">Uncharacterized protein</fullName>
    </submittedName>
</protein>